<dbReference type="AlphaFoldDB" id="A0AAP0K134"/>
<reference evidence="2 3" key="1">
    <citation type="submission" date="2024-01" db="EMBL/GenBank/DDBJ databases">
        <title>Genome assemblies of Stephania.</title>
        <authorList>
            <person name="Yang L."/>
        </authorList>
    </citation>
    <scope>NUCLEOTIDE SEQUENCE [LARGE SCALE GENOMIC DNA]</scope>
    <source>
        <strain evidence="2">YNDBR</strain>
        <tissue evidence="2">Leaf</tissue>
    </source>
</reference>
<organism evidence="2 3">
    <name type="scientific">Stephania yunnanensis</name>
    <dbReference type="NCBI Taxonomy" id="152371"/>
    <lineage>
        <taxon>Eukaryota</taxon>
        <taxon>Viridiplantae</taxon>
        <taxon>Streptophyta</taxon>
        <taxon>Embryophyta</taxon>
        <taxon>Tracheophyta</taxon>
        <taxon>Spermatophyta</taxon>
        <taxon>Magnoliopsida</taxon>
        <taxon>Ranunculales</taxon>
        <taxon>Menispermaceae</taxon>
        <taxon>Menispermoideae</taxon>
        <taxon>Cissampelideae</taxon>
        <taxon>Stephania</taxon>
    </lineage>
</organism>
<protein>
    <submittedName>
        <fullName evidence="2">Uncharacterized protein</fullName>
    </submittedName>
</protein>
<dbReference type="Proteomes" id="UP001420932">
    <property type="component" value="Unassembled WGS sequence"/>
</dbReference>
<proteinExistence type="predicted"/>
<name>A0AAP0K134_9MAGN</name>
<accession>A0AAP0K134</accession>
<dbReference type="EMBL" id="JBBNAF010000005">
    <property type="protein sequence ID" value="KAK9143907.1"/>
    <property type="molecule type" value="Genomic_DNA"/>
</dbReference>
<sequence length="271" mass="28707">MNLALKLFESAHQRFFRARSVFLSRQILLSCVPIFQSCGRRGRRARRARRIHTIRCAVAGVPIGLLDGLRVSPAPAPAPATLPHQISESDRGLVVQGGGEVRSGSGHHRRADIENAMESAGGAADLDGGEGRGAEPCAGAGGGGGAVEVEAVAEEESDGADERIFEEPDGVDLDGDGGGIAGEEVGVDAEDELVVPGRVFSADDVDTCADLVRRIDPHDGVGLETAAHGGGCGWRLQPLRRDQVDLQQVRCSHHRSIDRFSTRKSRTERGL</sequence>
<comment type="caution">
    <text evidence="2">The sequence shown here is derived from an EMBL/GenBank/DDBJ whole genome shotgun (WGS) entry which is preliminary data.</text>
</comment>
<feature type="region of interest" description="Disordered" evidence="1">
    <location>
        <begin position="121"/>
        <end position="176"/>
    </location>
</feature>
<keyword evidence="3" id="KW-1185">Reference proteome</keyword>
<evidence type="ECO:0000256" key="1">
    <source>
        <dbReference type="SAM" id="MobiDB-lite"/>
    </source>
</evidence>
<evidence type="ECO:0000313" key="2">
    <source>
        <dbReference type="EMBL" id="KAK9143907.1"/>
    </source>
</evidence>
<gene>
    <name evidence="2" type="ORF">Syun_013307</name>
</gene>
<evidence type="ECO:0000313" key="3">
    <source>
        <dbReference type="Proteomes" id="UP001420932"/>
    </source>
</evidence>